<sequence length="229" mass="24567">MPRAVDRRDIEADYDPTRSGTEFHFAGLAKGLQELLAQIIPQALENMKQGVIDFIKEVTGIDLSSPEAFLLSFSQVIVNGNDDVEEFVRQIFIAAGSFLGFNPAKLPDIDVIAAIRDALDGIDLNGDPGAVLQAIVDAAGDFFGAIRSSLLQNVPIGSIANIRPNMLLEGGFDTADTIHPDSDFDWSGTDGHTTSPLGCAVVTADGLDHFQPRTASRCPWARSWRSAPG</sequence>
<reference evidence="1 2" key="1">
    <citation type="submission" date="2015-03" db="EMBL/GenBank/DDBJ databases">
        <authorList>
            <person name="Murphy D."/>
        </authorList>
    </citation>
    <scope>NUCLEOTIDE SEQUENCE [LARGE SCALE GENOMIC DNA]</scope>
    <source>
        <strain evidence="1 2">D16</strain>
    </source>
</reference>
<dbReference type="Proteomes" id="UP000182227">
    <property type="component" value="Unassembled WGS sequence"/>
</dbReference>
<organism evidence="1 2">
    <name type="scientific">Mycolicibacterium conceptionense</name>
    <dbReference type="NCBI Taxonomy" id="451644"/>
    <lineage>
        <taxon>Bacteria</taxon>
        <taxon>Bacillati</taxon>
        <taxon>Actinomycetota</taxon>
        <taxon>Actinomycetes</taxon>
        <taxon>Mycobacteriales</taxon>
        <taxon>Mycobacteriaceae</taxon>
        <taxon>Mycolicibacterium</taxon>
    </lineage>
</organism>
<dbReference type="EMBL" id="CTEF01000001">
    <property type="protein sequence ID" value="CQD07319.1"/>
    <property type="molecule type" value="Genomic_DNA"/>
</dbReference>
<proteinExistence type="predicted"/>
<evidence type="ECO:0000313" key="1">
    <source>
        <dbReference type="EMBL" id="CQD07319.1"/>
    </source>
</evidence>
<name>A0A0U1D3E3_9MYCO</name>
<gene>
    <name evidence="1" type="ORF">BN970_01380</name>
</gene>
<dbReference type="AlphaFoldDB" id="A0A0U1D3E3"/>
<evidence type="ECO:0000313" key="2">
    <source>
        <dbReference type="Proteomes" id="UP000182227"/>
    </source>
</evidence>
<protein>
    <submittedName>
        <fullName evidence="1">Uncharacterized protein</fullName>
    </submittedName>
</protein>
<accession>A0A0U1D3E3</accession>